<dbReference type="STRING" id="4536.A0A0E0I875"/>
<dbReference type="AlphaFoldDB" id="A0A0E0I875"/>
<evidence type="ECO:0000313" key="2">
    <source>
        <dbReference type="Proteomes" id="UP000006591"/>
    </source>
</evidence>
<keyword evidence="2" id="KW-1185">Reference proteome</keyword>
<dbReference type="InterPro" id="IPR027417">
    <property type="entry name" value="P-loop_NTPase"/>
</dbReference>
<evidence type="ECO:0000313" key="1">
    <source>
        <dbReference type="EnsemblPlants" id="ONIVA08G05740.1"/>
    </source>
</evidence>
<dbReference type="Gramene" id="ONIVA08G05740.1">
    <property type="protein sequence ID" value="ONIVA08G05740.1"/>
    <property type="gene ID" value="ONIVA08G05740"/>
</dbReference>
<proteinExistence type="predicted"/>
<sequence length="285" mass="31535">MGTERKRKVSLFDVVDESSVSTKLGHAGTTNSTATAAANPSINRWTGRPYSARYLEILQKHRTLPVWQQKDDFLAVLRDNQTLILVGETGSGKTTQYIDPQIHRFAVVSTGERRSGRPLIELSEFPGLPSSATTRVPWGMSSSVGVSVFRPLPSLPSTGQSAPASGYRSAFSSATALYLMISMAIVSSTGKFMDGLQCKFNVGWCLISTKLHKSQALKDMAAINFLEHLKMAIAGIIGQHKYTHITLKPSYAMYYVDLVMKFFSQFRKHFYPTIGHPVQLSQFHP</sequence>
<dbReference type="eggNOG" id="KOG0925">
    <property type="taxonomic scope" value="Eukaryota"/>
</dbReference>
<organism evidence="1">
    <name type="scientific">Oryza nivara</name>
    <name type="common">Indian wild rice</name>
    <name type="synonym">Oryza sativa f. spontanea</name>
    <dbReference type="NCBI Taxonomy" id="4536"/>
    <lineage>
        <taxon>Eukaryota</taxon>
        <taxon>Viridiplantae</taxon>
        <taxon>Streptophyta</taxon>
        <taxon>Embryophyta</taxon>
        <taxon>Tracheophyta</taxon>
        <taxon>Spermatophyta</taxon>
        <taxon>Magnoliopsida</taxon>
        <taxon>Liliopsida</taxon>
        <taxon>Poales</taxon>
        <taxon>Poaceae</taxon>
        <taxon>BOP clade</taxon>
        <taxon>Oryzoideae</taxon>
        <taxon>Oryzeae</taxon>
        <taxon>Oryzinae</taxon>
        <taxon>Oryza</taxon>
    </lineage>
</organism>
<protein>
    <recommendedName>
        <fullName evidence="3">Helicase ATP-binding domain-containing protein</fullName>
    </recommendedName>
</protein>
<dbReference type="OMA" id="LYLMISM"/>
<dbReference type="EnsemblPlants" id="ONIVA08G05740.1">
    <property type="protein sequence ID" value="ONIVA08G05740.1"/>
    <property type="gene ID" value="ONIVA08G05740"/>
</dbReference>
<accession>A0A0E0I875</accession>
<dbReference type="SUPFAM" id="SSF52540">
    <property type="entry name" value="P-loop containing nucleoside triphosphate hydrolases"/>
    <property type="match status" value="1"/>
</dbReference>
<reference evidence="1" key="2">
    <citation type="submission" date="2018-04" db="EMBL/GenBank/DDBJ databases">
        <title>OnivRS2 (Oryza nivara Reference Sequence Version 2).</title>
        <authorList>
            <person name="Zhang J."/>
            <person name="Kudrna D."/>
            <person name="Lee S."/>
            <person name="Talag J."/>
            <person name="Rajasekar S."/>
            <person name="Welchert J."/>
            <person name="Hsing Y.-I."/>
            <person name="Wing R.A."/>
        </authorList>
    </citation>
    <scope>NUCLEOTIDE SEQUENCE [LARGE SCALE GENOMIC DNA]</scope>
    <source>
        <strain evidence="1">SL10</strain>
    </source>
</reference>
<reference evidence="1" key="1">
    <citation type="submission" date="2015-04" db="UniProtKB">
        <authorList>
            <consortium name="EnsemblPlants"/>
        </authorList>
    </citation>
    <scope>IDENTIFICATION</scope>
    <source>
        <strain evidence="1">SL10</strain>
    </source>
</reference>
<dbReference type="Proteomes" id="UP000006591">
    <property type="component" value="Chromosome 8"/>
</dbReference>
<name>A0A0E0I875_ORYNI</name>
<dbReference type="Gene3D" id="3.40.50.300">
    <property type="entry name" value="P-loop containing nucleotide triphosphate hydrolases"/>
    <property type="match status" value="1"/>
</dbReference>
<evidence type="ECO:0008006" key="3">
    <source>
        <dbReference type="Google" id="ProtNLM"/>
    </source>
</evidence>